<protein>
    <recommendedName>
        <fullName evidence="4">Condensin-2 complex subunit G2</fullName>
    </recommendedName>
</protein>
<name>A0A8S1IST4_9CHLO</name>
<feature type="compositionally biased region" description="Basic residues" evidence="1">
    <location>
        <begin position="637"/>
        <end position="652"/>
    </location>
</feature>
<dbReference type="AlphaFoldDB" id="A0A8S1IST4"/>
<feature type="non-terminal residue" evidence="2">
    <location>
        <position position="1215"/>
    </location>
</feature>
<dbReference type="SUPFAM" id="SSF48371">
    <property type="entry name" value="ARM repeat"/>
    <property type="match status" value="1"/>
</dbReference>
<feature type="region of interest" description="Disordered" evidence="1">
    <location>
        <begin position="1131"/>
        <end position="1197"/>
    </location>
</feature>
<evidence type="ECO:0000313" key="3">
    <source>
        <dbReference type="Proteomes" id="UP000708148"/>
    </source>
</evidence>
<dbReference type="EMBL" id="CAJHUC010000732">
    <property type="protein sequence ID" value="CAD7697938.1"/>
    <property type="molecule type" value="Genomic_DNA"/>
</dbReference>
<dbReference type="OrthoDB" id="10062843at2759"/>
<feature type="compositionally biased region" description="Basic and acidic residues" evidence="1">
    <location>
        <begin position="1137"/>
        <end position="1146"/>
    </location>
</feature>
<dbReference type="PANTHER" id="PTHR16199:SF4">
    <property type="entry name" value="CONDENSIN-2 COMPLEX SUBUNIT G2"/>
    <property type="match status" value="1"/>
</dbReference>
<evidence type="ECO:0000313" key="2">
    <source>
        <dbReference type="EMBL" id="CAD7697938.1"/>
    </source>
</evidence>
<dbReference type="GO" id="GO:0005634">
    <property type="term" value="C:nucleus"/>
    <property type="evidence" value="ECO:0007669"/>
    <property type="project" value="InterPro"/>
</dbReference>
<dbReference type="InterPro" id="IPR016024">
    <property type="entry name" value="ARM-type_fold"/>
</dbReference>
<comment type="caution">
    <text evidence="2">The sequence shown here is derived from an EMBL/GenBank/DDBJ whole genome shotgun (WGS) entry which is preliminary data.</text>
</comment>
<dbReference type="InterPro" id="IPR024741">
    <property type="entry name" value="Condensin2_G2"/>
</dbReference>
<accession>A0A8S1IST4</accession>
<organism evidence="2 3">
    <name type="scientific">Ostreobium quekettii</name>
    <dbReference type="NCBI Taxonomy" id="121088"/>
    <lineage>
        <taxon>Eukaryota</taxon>
        <taxon>Viridiplantae</taxon>
        <taxon>Chlorophyta</taxon>
        <taxon>core chlorophytes</taxon>
        <taxon>Ulvophyceae</taxon>
        <taxon>TCBD clade</taxon>
        <taxon>Bryopsidales</taxon>
        <taxon>Ostreobineae</taxon>
        <taxon>Ostreobiaceae</taxon>
        <taxon>Ostreobium</taxon>
    </lineage>
</organism>
<dbReference type="PANTHER" id="PTHR16199">
    <property type="entry name" value="CONDENSIN-2 COMPLEX SUBUNIT G2"/>
    <property type="match status" value="1"/>
</dbReference>
<sequence>MRLSDLQEGLLSALEDGGSCTKFSELWSRHVRGWELRAGAGPASASPETRLHAEKRISRKDEVNLDEVVATLPISLHGRLFQGLKTQARLAIRSSCHSEIPIWATTEGDEEPTPAEYKDVALRALRGVALLSSHLIEKVLQQPSKDLAETVTEMHDSLLLFCENPSVTEAISKLCCKWWLMELPCRESMIPQTWPCILGKALASGALVDVKRCASMRASLLLFDFDDPSIDDLKKMLLFAAFHPGFVQRVEGRRFLASLFDLHPQLVRDLTSIIRNQIPAGRKNVLKAYGDLIFRGWKGATGACLMEIEETCIQGLMQAAISASTKEMASHLRHVLNALHSHKKMHMAVDEMLLRLYEPILFRALSVANPAIRRNALLLLFDAFPLQNPHASHEDTDDLLAKQFSYFSSALGDSAPAVRIAAVEGICKVLDSFWELIPPSVSMGYLKGIIGRLAFDGASVGVRSAVLRNLKKLIENPLSRPLLKGLLPQLAPLMHDPSKDVRVAFVDMLLSIMSISEVHFSDIVSVDVLIDMMAKDIQTVSKRIHSLLLPSLFPDLQQGPGIVAMLLRRSPSAGLRFCKALAPVSRKCEQRLTAMENKNQLQSLPPDELLDLTESFRDHLLASTPCVMSEATENRSSHGRKRGTGQTKRKAHATQAESSESVEAWEALICGLAVLCDGVAAMRENGLCEEEEAMLLWPCGTLLELMEKAPTAKARCAVMSIASTLPMAPGCEEMCFHCFEMVTGGSDPAHTSLEGEELCAALECVCAGPRNADIMGMLLTSLSTESCADMPASSAMTCAQATRCINSMARNAPMRCQVMDGDFVQEVLPLLQSQAVSSIRNARTQLTETSNISASTHKSAFDAVGAFCRVAMHASTKWIVSENNQQLNTGGCSTAEKALPNANSAGGIQAVHSTVGLMAQELALLLESATTWCQGACSEGEEESTSHQSKRVKNQEEPLGRAVTVPVILALKHATQLLAFVGDAALLGMISTGSSDGQQTLAKICDVCVLALTAMCEAGQSRIFRNATVTKALLLHICRFLKTILQLLASDSADGEHFLPLHGQAENVALCLMTSLLSENAPAELAIKDLHPHLMQALGELLPLQTQYGIAWLLPLVDAVGNGVVQWDESCGANGDHGPHSEHAADTESSPRGSAADCVAQGEPQKAGTSGRFEGGADRDAVQQQTTQNGARHPESTVQLPLIASAIVNIAVKAK</sequence>
<keyword evidence="3" id="KW-1185">Reference proteome</keyword>
<gene>
    <name evidence="2" type="ORF">OSTQU699_LOCUS3298</name>
</gene>
<dbReference type="GO" id="GO:0000796">
    <property type="term" value="C:condensin complex"/>
    <property type="evidence" value="ECO:0007669"/>
    <property type="project" value="TreeGrafter"/>
</dbReference>
<dbReference type="GO" id="GO:0000070">
    <property type="term" value="P:mitotic sister chromatid segregation"/>
    <property type="evidence" value="ECO:0007669"/>
    <property type="project" value="TreeGrafter"/>
</dbReference>
<dbReference type="Pfam" id="PF12422">
    <property type="entry name" value="Condensin2nSMC"/>
    <property type="match status" value="1"/>
</dbReference>
<dbReference type="Proteomes" id="UP000708148">
    <property type="component" value="Unassembled WGS sequence"/>
</dbReference>
<proteinExistence type="predicted"/>
<evidence type="ECO:0008006" key="4">
    <source>
        <dbReference type="Google" id="ProtNLM"/>
    </source>
</evidence>
<dbReference type="Gene3D" id="1.25.10.10">
    <property type="entry name" value="Leucine-rich Repeat Variant"/>
    <property type="match status" value="1"/>
</dbReference>
<evidence type="ECO:0000256" key="1">
    <source>
        <dbReference type="SAM" id="MobiDB-lite"/>
    </source>
</evidence>
<reference evidence="2" key="1">
    <citation type="submission" date="2020-12" db="EMBL/GenBank/DDBJ databases">
        <authorList>
            <person name="Iha C."/>
        </authorList>
    </citation>
    <scope>NUCLEOTIDE SEQUENCE</scope>
</reference>
<feature type="region of interest" description="Disordered" evidence="1">
    <location>
        <begin position="628"/>
        <end position="658"/>
    </location>
</feature>
<dbReference type="InterPro" id="IPR011989">
    <property type="entry name" value="ARM-like"/>
</dbReference>